<keyword evidence="3" id="KW-1185">Reference proteome</keyword>
<name>A0A8C4XN02_FALTI</name>
<dbReference type="Proteomes" id="UP000694562">
    <property type="component" value="Unplaced"/>
</dbReference>
<feature type="transmembrane region" description="Helical" evidence="1">
    <location>
        <begin position="6"/>
        <end position="25"/>
    </location>
</feature>
<evidence type="ECO:0000256" key="1">
    <source>
        <dbReference type="SAM" id="Phobius"/>
    </source>
</evidence>
<dbReference type="OrthoDB" id="10268519at2759"/>
<sequence length="117" mass="13845">YTIMQYFILCPHCKAFSLLFAFILFKFGRHQVDIAFIICWTNNLFKNSCNTINYTRWPSTKISCTYLGYLPLANFDFFFPLTRCALSFFLCLEFIHIGYCPCCMRSSLTYLETEIED</sequence>
<protein>
    <submittedName>
        <fullName evidence="2">Uncharacterized protein</fullName>
    </submittedName>
</protein>
<reference evidence="2" key="1">
    <citation type="submission" date="2025-08" db="UniProtKB">
        <authorList>
            <consortium name="Ensembl"/>
        </authorList>
    </citation>
    <scope>IDENTIFICATION</scope>
</reference>
<reference evidence="2" key="2">
    <citation type="submission" date="2025-09" db="UniProtKB">
        <authorList>
            <consortium name="Ensembl"/>
        </authorList>
    </citation>
    <scope>IDENTIFICATION</scope>
</reference>
<dbReference type="AlphaFoldDB" id="A0A8C4XN02"/>
<keyword evidence="1" id="KW-0472">Membrane</keyword>
<keyword evidence="1" id="KW-1133">Transmembrane helix</keyword>
<evidence type="ECO:0000313" key="2">
    <source>
        <dbReference type="Ensembl" id="ENSFTIP00000008952.1"/>
    </source>
</evidence>
<dbReference type="Ensembl" id="ENSFTIT00000009347.1">
    <property type="protein sequence ID" value="ENSFTIP00000008952.1"/>
    <property type="gene ID" value="ENSFTIG00000006055.1"/>
</dbReference>
<accession>A0A8C4XN02</accession>
<evidence type="ECO:0000313" key="3">
    <source>
        <dbReference type="Proteomes" id="UP000694562"/>
    </source>
</evidence>
<organism evidence="2 3">
    <name type="scientific">Falco tinnunculus</name>
    <name type="common">Common kestrel</name>
    <dbReference type="NCBI Taxonomy" id="100819"/>
    <lineage>
        <taxon>Eukaryota</taxon>
        <taxon>Metazoa</taxon>
        <taxon>Chordata</taxon>
        <taxon>Craniata</taxon>
        <taxon>Vertebrata</taxon>
        <taxon>Euteleostomi</taxon>
        <taxon>Archelosauria</taxon>
        <taxon>Archosauria</taxon>
        <taxon>Dinosauria</taxon>
        <taxon>Saurischia</taxon>
        <taxon>Theropoda</taxon>
        <taxon>Coelurosauria</taxon>
        <taxon>Aves</taxon>
        <taxon>Neognathae</taxon>
        <taxon>Neoaves</taxon>
        <taxon>Telluraves</taxon>
        <taxon>Australaves</taxon>
        <taxon>Falconiformes</taxon>
        <taxon>Falconidae</taxon>
        <taxon>Falco</taxon>
    </lineage>
</organism>
<proteinExistence type="predicted"/>
<keyword evidence="1" id="KW-0812">Transmembrane</keyword>